<feature type="compositionally biased region" description="Low complexity" evidence="2">
    <location>
        <begin position="959"/>
        <end position="973"/>
    </location>
</feature>
<feature type="region of interest" description="Disordered" evidence="2">
    <location>
        <begin position="612"/>
        <end position="632"/>
    </location>
</feature>
<dbReference type="PANTHER" id="PTHR13037">
    <property type="entry name" value="FORMIN"/>
    <property type="match status" value="1"/>
</dbReference>
<dbReference type="Proteomes" id="UP000720189">
    <property type="component" value="Unassembled WGS sequence"/>
</dbReference>
<dbReference type="GeneID" id="70224248"/>
<proteinExistence type="predicted"/>
<feature type="region of interest" description="Disordered" evidence="2">
    <location>
        <begin position="897"/>
        <end position="990"/>
    </location>
</feature>
<evidence type="ECO:0000313" key="3">
    <source>
        <dbReference type="EMBL" id="KAH7227157.1"/>
    </source>
</evidence>
<evidence type="ECO:0000313" key="4">
    <source>
        <dbReference type="Proteomes" id="UP000720189"/>
    </source>
</evidence>
<feature type="compositionally biased region" description="Polar residues" evidence="2">
    <location>
        <begin position="612"/>
        <end position="626"/>
    </location>
</feature>
<gene>
    <name evidence="3" type="ORF">BKA55DRAFT_584232</name>
</gene>
<dbReference type="PANTHER" id="PTHR13037:SF24">
    <property type="entry name" value="POLYCOMB PROTEIN PCL-RELATED"/>
    <property type="match status" value="1"/>
</dbReference>
<comment type="caution">
    <text evidence="3">The sequence shown here is derived from an EMBL/GenBank/DDBJ whole genome shotgun (WGS) entry which is preliminary data.</text>
</comment>
<dbReference type="OrthoDB" id="3029913at2759"/>
<sequence length="1209" mass="133719">MSNPRLLTQGAMAQVIQQARDPKTGDPVRPLLGKGEMRLYSFYKPSLQAKDYTINATQTITSGTQKLTLYNTKPDVSDLGMAGQRFEVIVPRFGLDTKLINTYYPPDGHQDEARILPHIVLNDPHYPWEISPGVTANMNEEIDFGPVVGSDGKTKTVARSMVPWVALLVFDPEDLQLTDIGEATALGLPGFKSDDDLKKQTSNGSFSMTVADYFANITETSRINYAAGYEDPATGKLPNPLPQEYDEILRTLDQTNVIFPQKSLVKKLFTDSTRVDTASNKYGIEQYKYMSHVREINTEGCPDAGVQEQGIFSVVIASRTGALRDKVLRNNAWTELPTNISQPRTQICHLVSIEHLDSTVDTWTPDQPSQRVGMISLFSWIYTAMPPNPVNFVTAVRNLTENQQMLRVDDKVLAGLDLANKQNNAFRDTSSIKSQVSTVLADRLRMGYTISRWRTQTGEETSAFTRGPLVPLPTPAVPAPNTIQDCSFTSQDYQILDSTTGMMDLSYSSAWQLGKLLAISDTTFSSALMRFRSLVRNASVNSTMMQANNMTAAADVVASVTSTINNLKTLATARPGIQGTPQRVRPPSTRKAITSVGHAVAASTFQSDIEKSVSSNTAAGQDSSGTPVPYNGFNLQGPSNSDWVIIHTWLADKLSLGGIPSQYLLPEPSFLPPESLRFFHIDDFWLDCLLDGALSVANHLDSDDDVVRRQIKTQFNSYLSTPVPDAGYKPQVPCYGFFIRSKVIKAMPDMKISVTWKNPDKRYPVCRWTKWDDQTLMCLLDRQPQELDHIELSQPQHQQRFAIGEAIDATGSGNITFMLRTLFTVAPGISPDGSQVPDDMSQGWLDWDSRAINIRKLAVDVNQLLNKAAPGKYVDPTPNSCETGLELNDPRYYFTIVPPPGVDSTPKPRNRQLFVRNPSTTPSPPQPPTPPPSQPPKPGEPSGLNLPPPVPPPAQLQKPANKPLSAPAASSPAHQRPHTATPAIIPQPTNRKFVTQLARSSVGSTSTPQSRFDMKIYVDYRDPPTRFTGPFEKYTATDYVPTNNKYYFDLIFSIRKKPIAVKSDYKLLKVVIDIPIQSVPPSTNKEVLLTPSYDGPGVRMLNNQRFIPFLFTDEKLPMLHAEVVPRSSSLDDALQLNDFSSSQLSFRLAEANIAPVTVISKVVIDGQARTKPVGRVIITWTEWYSTPANPGGEPVINHYTLLKQNVSDD</sequence>
<dbReference type="AlphaFoldDB" id="A0A9P9JUK1"/>
<accession>A0A9P9JUK1</accession>
<organism evidence="3 4">
    <name type="scientific">Fusarium redolens</name>
    <dbReference type="NCBI Taxonomy" id="48865"/>
    <lineage>
        <taxon>Eukaryota</taxon>
        <taxon>Fungi</taxon>
        <taxon>Dikarya</taxon>
        <taxon>Ascomycota</taxon>
        <taxon>Pezizomycotina</taxon>
        <taxon>Sordariomycetes</taxon>
        <taxon>Hypocreomycetidae</taxon>
        <taxon>Hypocreales</taxon>
        <taxon>Nectriaceae</taxon>
        <taxon>Fusarium</taxon>
        <taxon>Fusarium redolens species complex</taxon>
    </lineage>
</organism>
<evidence type="ECO:0000256" key="1">
    <source>
        <dbReference type="ARBA" id="ARBA00022581"/>
    </source>
</evidence>
<dbReference type="RefSeq" id="XP_046042588.1">
    <property type="nucleotide sequence ID" value="XM_046194294.1"/>
</dbReference>
<evidence type="ECO:0000256" key="2">
    <source>
        <dbReference type="SAM" id="MobiDB-lite"/>
    </source>
</evidence>
<name>A0A9P9JUK1_FUSRE</name>
<keyword evidence="4" id="KW-1185">Reference proteome</keyword>
<protein>
    <submittedName>
        <fullName evidence="3">Uncharacterized protein</fullName>
    </submittedName>
</protein>
<reference evidence="3" key="1">
    <citation type="journal article" date="2021" name="Nat. Commun.">
        <title>Genetic determinants of endophytism in the Arabidopsis root mycobiome.</title>
        <authorList>
            <person name="Mesny F."/>
            <person name="Miyauchi S."/>
            <person name="Thiergart T."/>
            <person name="Pickel B."/>
            <person name="Atanasova L."/>
            <person name="Karlsson M."/>
            <person name="Huettel B."/>
            <person name="Barry K.W."/>
            <person name="Haridas S."/>
            <person name="Chen C."/>
            <person name="Bauer D."/>
            <person name="Andreopoulos W."/>
            <person name="Pangilinan J."/>
            <person name="LaButti K."/>
            <person name="Riley R."/>
            <person name="Lipzen A."/>
            <person name="Clum A."/>
            <person name="Drula E."/>
            <person name="Henrissat B."/>
            <person name="Kohler A."/>
            <person name="Grigoriev I.V."/>
            <person name="Martin F.M."/>
            <person name="Hacquard S."/>
        </authorList>
    </citation>
    <scope>NUCLEOTIDE SEQUENCE</scope>
    <source>
        <strain evidence="3">MPI-CAGE-AT-0023</strain>
    </source>
</reference>
<feature type="compositionally biased region" description="Pro residues" evidence="2">
    <location>
        <begin position="921"/>
        <end position="939"/>
    </location>
</feature>
<dbReference type="EMBL" id="JAGMUX010000025">
    <property type="protein sequence ID" value="KAH7227157.1"/>
    <property type="molecule type" value="Genomic_DNA"/>
</dbReference>
<keyword evidence="1" id="KW-0945">Host-virus interaction</keyword>